<gene>
    <name evidence="2" type="ORF">MBHS_01024</name>
</gene>
<feature type="transmembrane region" description="Helical" evidence="1">
    <location>
        <begin position="159"/>
        <end position="181"/>
    </location>
</feature>
<dbReference type="Proteomes" id="UP000236724">
    <property type="component" value="Unassembled WGS sequence"/>
</dbReference>
<dbReference type="EMBL" id="FMSV02000166">
    <property type="protein sequence ID" value="SEH05171.1"/>
    <property type="molecule type" value="Genomic_DNA"/>
</dbReference>
<keyword evidence="3" id="KW-1185">Reference proteome</keyword>
<sequence length="248" mass="28935">MDKEYEKKLDEYIKNHLSKYVQYHLDNGYELHSIKECLKTYGYSHKELNIITKGMVSHHKASKTKYHPDDLEGETYYYIRGMISNYIKKQEMHGFKLPDIRNALLKYGHHKNMIDDAIAMVRFQADLKVNPTYLFFAGIITMVLLIFALSAMLKTPFIIMLYVFCPAIITYGLSYIAVPFLKKNQQMISIGSIVLTIVLFMFIFPLLENAQADSQILLVLNAIMAFFFTGIYVLFYTPEPKKVHKRKK</sequence>
<dbReference type="RefSeq" id="WP_103919145.1">
    <property type="nucleotide sequence ID" value="NZ_FMSV02000166.1"/>
</dbReference>
<evidence type="ECO:0000313" key="3">
    <source>
        <dbReference type="Proteomes" id="UP000236724"/>
    </source>
</evidence>
<organism evidence="2 3">
    <name type="scientific">Candidatus Venteria ishoeyi</name>
    <dbReference type="NCBI Taxonomy" id="1899563"/>
    <lineage>
        <taxon>Bacteria</taxon>
        <taxon>Pseudomonadati</taxon>
        <taxon>Pseudomonadota</taxon>
        <taxon>Gammaproteobacteria</taxon>
        <taxon>Thiotrichales</taxon>
        <taxon>Thiotrichaceae</taxon>
        <taxon>Venteria</taxon>
    </lineage>
</organism>
<reference evidence="2 3" key="1">
    <citation type="submission" date="2016-10" db="EMBL/GenBank/DDBJ databases">
        <authorList>
            <person name="de Groot N.N."/>
        </authorList>
    </citation>
    <scope>NUCLEOTIDE SEQUENCE [LARGE SCALE GENOMIC DNA]</scope>
    <source>
        <strain evidence="2">MBHS1</strain>
    </source>
</reference>
<keyword evidence="1" id="KW-0812">Transmembrane</keyword>
<feature type="transmembrane region" description="Helical" evidence="1">
    <location>
        <begin position="219"/>
        <end position="238"/>
    </location>
</feature>
<name>A0A1H6F6W8_9GAMM</name>
<proteinExistence type="predicted"/>
<feature type="transmembrane region" description="Helical" evidence="1">
    <location>
        <begin position="132"/>
        <end position="153"/>
    </location>
</feature>
<feature type="transmembrane region" description="Helical" evidence="1">
    <location>
        <begin position="188"/>
        <end position="207"/>
    </location>
</feature>
<keyword evidence="1" id="KW-0472">Membrane</keyword>
<dbReference type="AlphaFoldDB" id="A0A1H6F6W8"/>
<keyword evidence="1" id="KW-1133">Transmembrane helix</keyword>
<accession>A0A1H6F6W8</accession>
<protein>
    <submittedName>
        <fullName evidence="2">Uncharacterized protein</fullName>
    </submittedName>
</protein>
<evidence type="ECO:0000313" key="2">
    <source>
        <dbReference type="EMBL" id="SEH05171.1"/>
    </source>
</evidence>
<evidence type="ECO:0000256" key="1">
    <source>
        <dbReference type="SAM" id="Phobius"/>
    </source>
</evidence>